<keyword evidence="2" id="KW-1185">Reference proteome</keyword>
<comment type="caution">
    <text evidence="1">The sequence shown here is derived from an EMBL/GenBank/DDBJ whole genome shotgun (WGS) entry which is preliminary data.</text>
</comment>
<sequence>MPEKMVEKYGENNKKYIKQQCLEIFAHAITRNLNVLLGITLSYFSGFCNSFFKTGACRQAHDGAAQTAPARLDDELGLGRTRMHE</sequence>
<accession>A0A8J4H2I5</accession>
<dbReference type="AlphaFoldDB" id="A0A8J4H2I5"/>
<name>A0A8J4H2I5_9BACL</name>
<dbReference type="EMBL" id="BOVK01000032">
    <property type="protein sequence ID" value="GIQ69748.1"/>
    <property type="molecule type" value="Genomic_DNA"/>
</dbReference>
<evidence type="ECO:0000313" key="1">
    <source>
        <dbReference type="EMBL" id="GIQ69748.1"/>
    </source>
</evidence>
<protein>
    <submittedName>
        <fullName evidence="1">Uncharacterized protein</fullName>
    </submittedName>
</protein>
<organism evidence="1 2">
    <name type="scientific">Xylanibacillus composti</name>
    <dbReference type="NCBI Taxonomy" id="1572762"/>
    <lineage>
        <taxon>Bacteria</taxon>
        <taxon>Bacillati</taxon>
        <taxon>Bacillota</taxon>
        <taxon>Bacilli</taxon>
        <taxon>Bacillales</taxon>
        <taxon>Paenibacillaceae</taxon>
        <taxon>Xylanibacillus</taxon>
    </lineage>
</organism>
<reference evidence="1" key="1">
    <citation type="submission" date="2021-04" db="EMBL/GenBank/DDBJ databases">
        <title>Draft genome sequence of Xylanibacillus composti strain K13.</title>
        <authorList>
            <person name="Uke A."/>
            <person name="Chhe C."/>
            <person name="Baramee S."/>
            <person name="Kosugi A."/>
        </authorList>
    </citation>
    <scope>NUCLEOTIDE SEQUENCE</scope>
    <source>
        <strain evidence="1">K13</strain>
    </source>
</reference>
<gene>
    <name evidence="1" type="ORF">XYCOK13_25720</name>
</gene>
<evidence type="ECO:0000313" key="2">
    <source>
        <dbReference type="Proteomes" id="UP000677918"/>
    </source>
</evidence>
<proteinExistence type="predicted"/>
<dbReference type="Proteomes" id="UP000677918">
    <property type="component" value="Unassembled WGS sequence"/>
</dbReference>